<accession>Q0UCC1</accession>
<dbReference type="InParanoid" id="Q0UCC1"/>
<gene>
    <name evidence="1" type="ORF">SNOG_10593</name>
</gene>
<protein>
    <submittedName>
        <fullName evidence="1">Uncharacterized protein</fullName>
    </submittedName>
</protein>
<evidence type="ECO:0000313" key="1">
    <source>
        <dbReference type="EMBL" id="EAT81987.1"/>
    </source>
</evidence>
<dbReference type="KEGG" id="pno:SNOG_10593"/>
<organism evidence="1 2">
    <name type="scientific">Phaeosphaeria nodorum (strain SN15 / ATCC MYA-4574 / FGSC 10173)</name>
    <name type="common">Glume blotch fungus</name>
    <name type="synonym">Parastagonospora nodorum</name>
    <dbReference type="NCBI Taxonomy" id="321614"/>
    <lineage>
        <taxon>Eukaryota</taxon>
        <taxon>Fungi</taxon>
        <taxon>Dikarya</taxon>
        <taxon>Ascomycota</taxon>
        <taxon>Pezizomycotina</taxon>
        <taxon>Dothideomycetes</taxon>
        <taxon>Pleosporomycetidae</taxon>
        <taxon>Pleosporales</taxon>
        <taxon>Pleosporineae</taxon>
        <taxon>Phaeosphaeriaceae</taxon>
        <taxon>Parastagonospora</taxon>
    </lineage>
</organism>
<reference evidence="2" key="1">
    <citation type="journal article" date="2007" name="Plant Cell">
        <title>Dothideomycete-plant interactions illuminated by genome sequencing and EST analysis of the wheat pathogen Stagonospora nodorum.</title>
        <authorList>
            <person name="Hane J.K."/>
            <person name="Lowe R.G."/>
            <person name="Solomon P.S."/>
            <person name="Tan K.C."/>
            <person name="Schoch C.L."/>
            <person name="Spatafora J.W."/>
            <person name="Crous P.W."/>
            <person name="Kodira C."/>
            <person name="Birren B.W."/>
            <person name="Galagan J.E."/>
            <person name="Torriani S.F."/>
            <person name="McDonald B.A."/>
            <person name="Oliver R.P."/>
        </authorList>
    </citation>
    <scope>NUCLEOTIDE SEQUENCE [LARGE SCALE GENOMIC DNA]</scope>
    <source>
        <strain evidence="2">SN15 / ATCC MYA-4574 / FGSC 10173</strain>
    </source>
</reference>
<dbReference type="Proteomes" id="UP000001055">
    <property type="component" value="Unassembled WGS sequence"/>
</dbReference>
<sequence>MANENVLQQIPLVFGVSDMRGPTELIDEKA</sequence>
<dbReference type="EMBL" id="CH445341">
    <property type="protein sequence ID" value="EAT81987.1"/>
    <property type="molecule type" value="Genomic_DNA"/>
</dbReference>
<evidence type="ECO:0000313" key="2">
    <source>
        <dbReference type="Proteomes" id="UP000001055"/>
    </source>
</evidence>
<dbReference type="RefSeq" id="XP_001800858.1">
    <property type="nucleotide sequence ID" value="XM_001800806.1"/>
</dbReference>
<proteinExistence type="predicted"/>
<dbReference type="GeneID" id="5977765"/>
<dbReference type="AlphaFoldDB" id="Q0UCC1"/>
<name>Q0UCC1_PHANO</name>